<evidence type="ECO:0000259" key="9">
    <source>
        <dbReference type="PROSITE" id="PS51801"/>
    </source>
</evidence>
<protein>
    <submittedName>
        <fullName evidence="10 12">NF-kappa-B essential modulator</fullName>
    </submittedName>
</protein>
<keyword evidence="6 8" id="KW-0175">Coiled coil</keyword>
<keyword evidence="5" id="KW-0862">Zinc</keyword>
<evidence type="ECO:0000256" key="8">
    <source>
        <dbReference type="SAM" id="Coils"/>
    </source>
</evidence>
<dbReference type="GO" id="GO:0005634">
    <property type="term" value="C:nucleus"/>
    <property type="evidence" value="ECO:0007669"/>
    <property type="project" value="TreeGrafter"/>
</dbReference>
<dbReference type="Pfam" id="PF16516">
    <property type="entry name" value="CC2-LZ"/>
    <property type="match status" value="1"/>
</dbReference>
<evidence type="ECO:0000256" key="5">
    <source>
        <dbReference type="ARBA" id="ARBA00022833"/>
    </source>
</evidence>
<dbReference type="Gene3D" id="1.20.5.990">
    <property type="entry name" value="Nemo cc2-lz domain - 1d5 darpin complex"/>
    <property type="match status" value="1"/>
</dbReference>
<name>A0A034VIP3_BACDO</name>
<dbReference type="GO" id="GO:0008270">
    <property type="term" value="F:zinc ion binding"/>
    <property type="evidence" value="ECO:0007669"/>
    <property type="project" value="UniProtKB-KW"/>
</dbReference>
<accession>A0A034VIP3</accession>
<evidence type="ECO:0000313" key="11">
    <source>
        <dbReference type="Proteomes" id="UP001652620"/>
    </source>
</evidence>
<evidence type="ECO:0000256" key="3">
    <source>
        <dbReference type="ARBA" id="ARBA00022723"/>
    </source>
</evidence>
<gene>
    <name evidence="10" type="primary">NEMO</name>
    <name evidence="12" type="synonym">LOC105234252</name>
</gene>
<evidence type="ECO:0000256" key="4">
    <source>
        <dbReference type="ARBA" id="ARBA00022771"/>
    </source>
</evidence>
<dbReference type="InterPro" id="IPR032419">
    <property type="entry name" value="CC2-LZ_dom"/>
</dbReference>
<dbReference type="PANTHER" id="PTHR31553:SF1">
    <property type="entry name" value="NF-KAPPA-B ESSENTIAL MODULATOR"/>
    <property type="match status" value="1"/>
</dbReference>
<dbReference type="GO" id="GO:0043122">
    <property type="term" value="P:regulation of canonical NF-kappaB signal transduction"/>
    <property type="evidence" value="ECO:0007669"/>
    <property type="project" value="TreeGrafter"/>
</dbReference>
<dbReference type="CTD" id="37967"/>
<comment type="subcellular location">
    <subcellularLocation>
        <location evidence="1">Cytoplasm</location>
    </subcellularLocation>
</comment>
<sequence>MAEEESFVILGSCSQPNSLISVHENATAQDDNKNTTLTQVNEPILNGEKFNSITTAIASASKPTQATDSNSGQFVGHGVWKRSIDSAKAMEASSQSGSYDVWQKSSIVAKDNGELQSDDTSVKECTKTGAIPKTSGVEQKSETNTKESLTNSMAVSYIMGQVPADALKASIHSQFPSVSLEACEELTTVMSDYLKMKDVLIQVNSKMSSWLEMKKQMQSNEMENRQKLQQCQEEIAALRNENLNLKRELESKIEQIQACEAVRKQEHEEIVKNISEKSALIANMRTQIEKLELQQLSSFEVVSKLGKNGENSEKSEYVTRLEHERVTKNFERSMSQLLAEKLEINDMQKQYIDEINCLKANLTVSEELVNQLQSDIALLKANDKEKTAQFEIYATQRAEMREELDVLRQQVDVYSRDFQLERTAREEMAGEKAQLLDDLRALQRKNHELSELVGQLEERITALTRQRVSPPTTASRNYYLQNIATLTPPAPTTPQHICPICSITCSSLTTLQEHANQCIDRNVHT</sequence>
<keyword evidence="3" id="KW-0479">Metal-binding</keyword>
<keyword evidence="2" id="KW-0963">Cytoplasm</keyword>
<evidence type="ECO:0000313" key="10">
    <source>
        <dbReference type="EMBL" id="JAC41997.1"/>
    </source>
</evidence>
<feature type="coiled-coil region" evidence="8">
    <location>
        <begin position="355"/>
        <end position="466"/>
    </location>
</feature>
<evidence type="ECO:0000256" key="6">
    <source>
        <dbReference type="ARBA" id="ARBA00023054"/>
    </source>
</evidence>
<dbReference type="KEGG" id="bdr:105234252"/>
<proteinExistence type="predicted"/>
<dbReference type="GeneID" id="105234252"/>
<evidence type="ECO:0000256" key="2">
    <source>
        <dbReference type="ARBA" id="ARBA00022490"/>
    </source>
</evidence>
<reference evidence="12" key="2">
    <citation type="submission" date="2022-04" db="UniProtKB">
        <authorList>
            <consortium name="RefSeq"/>
        </authorList>
    </citation>
    <scope>IDENTIFICATION</scope>
    <source>
        <strain evidence="12">Punador</strain>
    </source>
</reference>
<feature type="domain" description="CCHC NOA-type" evidence="9">
    <location>
        <begin position="490"/>
        <end position="520"/>
    </location>
</feature>
<dbReference type="InterPro" id="IPR051301">
    <property type="entry name" value="Optineurin/NFkB_EssMod"/>
</dbReference>
<organism evidence="10">
    <name type="scientific">Bactrocera dorsalis</name>
    <name type="common">Oriental fruit fly</name>
    <name type="synonym">Dacus dorsalis</name>
    <dbReference type="NCBI Taxonomy" id="27457"/>
    <lineage>
        <taxon>Eukaryota</taxon>
        <taxon>Metazoa</taxon>
        <taxon>Ecdysozoa</taxon>
        <taxon>Arthropoda</taxon>
        <taxon>Hexapoda</taxon>
        <taxon>Insecta</taxon>
        <taxon>Pterygota</taxon>
        <taxon>Neoptera</taxon>
        <taxon>Endopterygota</taxon>
        <taxon>Diptera</taxon>
        <taxon>Brachycera</taxon>
        <taxon>Muscomorpha</taxon>
        <taxon>Tephritoidea</taxon>
        <taxon>Tephritidae</taxon>
        <taxon>Bactrocera</taxon>
        <taxon>Bactrocera</taxon>
    </lineage>
</organism>
<evidence type="ECO:0000256" key="1">
    <source>
        <dbReference type="ARBA" id="ARBA00004496"/>
    </source>
</evidence>
<dbReference type="AlphaFoldDB" id="A0A034VIP3"/>
<dbReference type="RefSeq" id="XP_011214845.2">
    <property type="nucleotide sequence ID" value="XM_011216543.4"/>
</dbReference>
<keyword evidence="11" id="KW-1185">Reference proteome</keyword>
<dbReference type="GO" id="GO:0070530">
    <property type="term" value="F:K63-linked polyubiquitin modification-dependent protein binding"/>
    <property type="evidence" value="ECO:0007669"/>
    <property type="project" value="InterPro"/>
</dbReference>
<dbReference type="SMR" id="A0A034VIP3"/>
<dbReference type="EMBL" id="GAKP01016955">
    <property type="protein sequence ID" value="JAC41997.1"/>
    <property type="molecule type" value="Transcribed_RNA"/>
</dbReference>
<keyword evidence="4 7" id="KW-0863">Zinc-finger</keyword>
<dbReference type="PROSITE" id="PS51801">
    <property type="entry name" value="ZF_CCHC_NOA"/>
    <property type="match status" value="1"/>
</dbReference>
<reference evidence="10" key="1">
    <citation type="journal article" date="2014" name="BMC Genomics">
        <title>Characterizing the developmental transcriptome of the oriental fruit fly, Bactrocera dorsalis (Diptera: Tephritidae) through comparative genomic analysis with Drosophila melanogaster utilizing modENCODE datasets.</title>
        <authorList>
            <person name="Geib S.M."/>
            <person name="Calla B."/>
            <person name="Hall B."/>
            <person name="Hou S."/>
            <person name="Manoukis N.C."/>
        </authorList>
    </citation>
    <scope>NUCLEOTIDE SEQUENCE</scope>
    <source>
        <strain evidence="10">Punador</strain>
    </source>
</reference>
<dbReference type="OrthoDB" id="6343844at2759"/>
<dbReference type="EMBL" id="GAKP01016953">
    <property type="protein sequence ID" value="JAC41999.1"/>
    <property type="molecule type" value="Transcribed_RNA"/>
</dbReference>
<dbReference type="InterPro" id="IPR034735">
    <property type="entry name" value="NEMO_ZF"/>
</dbReference>
<dbReference type="Proteomes" id="UP001652620">
    <property type="component" value="Chromosome 3"/>
</dbReference>
<feature type="coiled-coil region" evidence="8">
    <location>
        <begin position="214"/>
        <end position="294"/>
    </location>
</feature>
<dbReference type="RefSeq" id="XP_011214845.1">
    <property type="nucleotide sequence ID" value="XM_011216543.3"/>
</dbReference>
<evidence type="ECO:0000256" key="7">
    <source>
        <dbReference type="PROSITE-ProRule" id="PRU01142"/>
    </source>
</evidence>
<dbReference type="PANTHER" id="PTHR31553">
    <property type="entry name" value="NF-KAPPA-B ESSENTIAL MODULATOR"/>
    <property type="match status" value="1"/>
</dbReference>
<dbReference type="GO" id="GO:0005737">
    <property type="term" value="C:cytoplasm"/>
    <property type="evidence" value="ECO:0007669"/>
    <property type="project" value="UniProtKB-SubCell"/>
</dbReference>
<evidence type="ECO:0000313" key="12">
    <source>
        <dbReference type="RefSeq" id="XP_011214845.1"/>
    </source>
</evidence>
<dbReference type="RefSeq" id="XP_011214846.2">
    <property type="nucleotide sequence ID" value="XM_011216544.4"/>
</dbReference>
<dbReference type="RefSeq" id="XP_011214847.2">
    <property type="nucleotide sequence ID" value="XM_011216545.4"/>
</dbReference>